<accession>A0A318TC85</accession>
<organism evidence="1 2">
    <name type="scientific">Pseudoroseicyclus aestuarii</name>
    <dbReference type="NCBI Taxonomy" id="1795041"/>
    <lineage>
        <taxon>Bacteria</taxon>
        <taxon>Pseudomonadati</taxon>
        <taxon>Pseudomonadota</taxon>
        <taxon>Alphaproteobacteria</taxon>
        <taxon>Rhodobacterales</taxon>
        <taxon>Paracoccaceae</taxon>
        <taxon>Pseudoroseicyclus</taxon>
    </lineage>
</organism>
<dbReference type="EMBL" id="QJTE01000001">
    <property type="protein sequence ID" value="PYE85918.1"/>
    <property type="molecule type" value="Genomic_DNA"/>
</dbReference>
<protein>
    <submittedName>
        <fullName evidence="1">Uncharacterized protein</fullName>
    </submittedName>
</protein>
<gene>
    <name evidence="1" type="ORF">DFP88_101592</name>
</gene>
<sequence length="112" mass="11082">MSAGFAAKILDHLTIAIAAVLAAVLLWLAGTMPSRAAMPDTTAPAQGVEVIEITVAADELAACEAMLSAVTGAGAAAPGAEIVPQDAQDSSLTLVSAEQQQQGLPVARCVAG</sequence>
<proteinExistence type="predicted"/>
<evidence type="ECO:0000313" key="2">
    <source>
        <dbReference type="Proteomes" id="UP000248311"/>
    </source>
</evidence>
<dbReference type="Proteomes" id="UP000248311">
    <property type="component" value="Unassembled WGS sequence"/>
</dbReference>
<dbReference type="RefSeq" id="WP_110812926.1">
    <property type="nucleotide sequence ID" value="NZ_QJTE01000001.1"/>
</dbReference>
<dbReference type="AlphaFoldDB" id="A0A318TC85"/>
<comment type="caution">
    <text evidence="1">The sequence shown here is derived from an EMBL/GenBank/DDBJ whole genome shotgun (WGS) entry which is preliminary data.</text>
</comment>
<name>A0A318TC85_9RHOB</name>
<reference evidence="1 2" key="1">
    <citation type="submission" date="2018-06" db="EMBL/GenBank/DDBJ databases">
        <title>Genomic Encyclopedia of Type Strains, Phase III (KMG-III): the genomes of soil and plant-associated and newly described type strains.</title>
        <authorList>
            <person name="Whitman W."/>
        </authorList>
    </citation>
    <scope>NUCLEOTIDE SEQUENCE [LARGE SCALE GENOMIC DNA]</scope>
    <source>
        <strain evidence="1 2">CECT 9025</strain>
    </source>
</reference>
<keyword evidence="2" id="KW-1185">Reference proteome</keyword>
<evidence type="ECO:0000313" key="1">
    <source>
        <dbReference type="EMBL" id="PYE85918.1"/>
    </source>
</evidence>